<dbReference type="EMBL" id="CARXXK010000005">
    <property type="protein sequence ID" value="CAI6368010.1"/>
    <property type="molecule type" value="Genomic_DNA"/>
</dbReference>
<reference evidence="2 3" key="1">
    <citation type="submission" date="2023-01" db="EMBL/GenBank/DDBJ databases">
        <authorList>
            <person name="Whitehead M."/>
        </authorList>
    </citation>
    <scope>NUCLEOTIDE SEQUENCE [LARGE SCALE GENOMIC DNA]</scope>
</reference>
<sequence length="134" mass="14064">MTACSGGGSCAPRPLVFHTFSRTGGGAPGSDVGGGDDDDDDDDDDGDTDNDMGTTSAPRRGVTTTIGPLRETRYAGYCCTGVGSTRPMRRSTGSAASRRVEKFDGGADSDMCTVHTTQTQRFPVGRSRSRCRKE</sequence>
<evidence type="ECO:0000256" key="1">
    <source>
        <dbReference type="SAM" id="MobiDB-lite"/>
    </source>
</evidence>
<evidence type="ECO:0000313" key="3">
    <source>
        <dbReference type="Proteomes" id="UP001160148"/>
    </source>
</evidence>
<comment type="caution">
    <text evidence="2">The sequence shown here is derived from an EMBL/GenBank/DDBJ whole genome shotgun (WGS) entry which is preliminary data.</text>
</comment>
<keyword evidence="3" id="KW-1185">Reference proteome</keyword>
<accession>A0AAV0XI09</accession>
<protein>
    <submittedName>
        <fullName evidence="2">Uncharacterized protein</fullName>
    </submittedName>
</protein>
<feature type="region of interest" description="Disordered" evidence="1">
    <location>
        <begin position="1"/>
        <end position="67"/>
    </location>
</feature>
<dbReference type="AlphaFoldDB" id="A0AAV0XI09"/>
<feature type="compositionally biased region" description="Gly residues" evidence="1">
    <location>
        <begin position="23"/>
        <end position="33"/>
    </location>
</feature>
<organism evidence="2 3">
    <name type="scientific">Macrosiphum euphorbiae</name>
    <name type="common">potato aphid</name>
    <dbReference type="NCBI Taxonomy" id="13131"/>
    <lineage>
        <taxon>Eukaryota</taxon>
        <taxon>Metazoa</taxon>
        <taxon>Ecdysozoa</taxon>
        <taxon>Arthropoda</taxon>
        <taxon>Hexapoda</taxon>
        <taxon>Insecta</taxon>
        <taxon>Pterygota</taxon>
        <taxon>Neoptera</taxon>
        <taxon>Paraneoptera</taxon>
        <taxon>Hemiptera</taxon>
        <taxon>Sternorrhyncha</taxon>
        <taxon>Aphidomorpha</taxon>
        <taxon>Aphidoidea</taxon>
        <taxon>Aphididae</taxon>
        <taxon>Macrosiphini</taxon>
        <taxon>Macrosiphum</taxon>
    </lineage>
</organism>
<gene>
    <name evidence="2" type="ORF">MEUPH1_LOCUS22416</name>
</gene>
<feature type="compositionally biased region" description="Acidic residues" evidence="1">
    <location>
        <begin position="34"/>
        <end position="50"/>
    </location>
</feature>
<name>A0AAV0XI09_9HEMI</name>
<feature type="compositionally biased region" description="Polar residues" evidence="1">
    <location>
        <begin position="54"/>
        <end position="66"/>
    </location>
</feature>
<evidence type="ECO:0000313" key="2">
    <source>
        <dbReference type="EMBL" id="CAI6368010.1"/>
    </source>
</evidence>
<dbReference type="Proteomes" id="UP001160148">
    <property type="component" value="Unassembled WGS sequence"/>
</dbReference>
<proteinExistence type="predicted"/>